<dbReference type="CDD" id="cd03143">
    <property type="entry name" value="A4_beta-galactosidase_middle_domain"/>
    <property type="match status" value="1"/>
</dbReference>
<proteinExistence type="predicted"/>
<evidence type="ECO:0000313" key="3">
    <source>
        <dbReference type="EMBL" id="CUM95758.1"/>
    </source>
</evidence>
<organism evidence="3 4">
    <name type="scientific">Parabacteroides distasonis</name>
    <dbReference type="NCBI Taxonomy" id="823"/>
    <lineage>
        <taxon>Bacteria</taxon>
        <taxon>Pseudomonadati</taxon>
        <taxon>Bacteroidota</taxon>
        <taxon>Bacteroidia</taxon>
        <taxon>Bacteroidales</taxon>
        <taxon>Tannerellaceae</taxon>
        <taxon>Parabacteroides</taxon>
    </lineage>
</organism>
<dbReference type="SUPFAM" id="SSF52317">
    <property type="entry name" value="Class I glutamine amidotransferase-like"/>
    <property type="match status" value="1"/>
</dbReference>
<dbReference type="InterPro" id="IPR000834">
    <property type="entry name" value="Peptidase_M14"/>
</dbReference>
<evidence type="ECO:0000259" key="2">
    <source>
        <dbReference type="Pfam" id="PF00246"/>
    </source>
</evidence>
<dbReference type="SUPFAM" id="SSF53187">
    <property type="entry name" value="Zn-dependent exopeptidases"/>
    <property type="match status" value="1"/>
</dbReference>
<dbReference type="Pfam" id="PF00246">
    <property type="entry name" value="Peptidase_M14"/>
    <property type="match status" value="1"/>
</dbReference>
<dbReference type="InterPro" id="IPR029062">
    <property type="entry name" value="Class_I_gatase-like"/>
</dbReference>
<name>A0A173T359_PARDI</name>
<keyword evidence="1" id="KW-0732">Signal</keyword>
<dbReference type="AlphaFoldDB" id="A0A173T359"/>
<feature type="signal peptide" evidence="1">
    <location>
        <begin position="1"/>
        <end position="20"/>
    </location>
</feature>
<accession>A0A173T359</accession>
<dbReference type="Gene3D" id="3.40.630.10">
    <property type="entry name" value="Zn peptidases"/>
    <property type="match status" value="1"/>
</dbReference>
<dbReference type="GO" id="GO:0008270">
    <property type="term" value="F:zinc ion binding"/>
    <property type="evidence" value="ECO:0007669"/>
    <property type="project" value="InterPro"/>
</dbReference>
<evidence type="ECO:0000313" key="4">
    <source>
        <dbReference type="Proteomes" id="UP000095591"/>
    </source>
</evidence>
<dbReference type="GO" id="GO:0004181">
    <property type="term" value="F:metallocarboxypeptidase activity"/>
    <property type="evidence" value="ECO:0007669"/>
    <property type="project" value="InterPro"/>
</dbReference>
<sequence length="860" mass="96846">MRRFFLMCLLPIFLATGVFAQPQADEYPYDLTYFLPEGSQVYDPQVPTPEKILGFQLGEQHAGWDQVVEYMRTLARCSDRVTIRETGRTYQHRPFIEVVFTSAENQKNIDRLKEEHLKLSDVAKSRSVVIDDMPVIVSLIYSIHGNEASGVNASLAVAYHLAAAQGPEIEELLDQEIVVMTPGANPDGINRFASWVNSSRSFTNVSDIKSREFTEPWPSSRTNHYWIDCNRDLLMAQHPEGINGLNGYFEWLPNVVVDQHEQGALRPYYFSPGHPKRTHPFTPQLNQDLTAEISSYTAKALDRIGTTYYSKEGYDDFYYGKGAAYGDAHGSVCLLYEQGSTRGHLRNTPSGEWTFGWTIRNQALASCATLEAAKAMRTRLLAYQKEYYERTASEARKEAVQGYVFDTRGSKSVAFHFLENMARHHIEVYQLAKDYQAAGNKEFQKGSAYVIPVAQKYSTMVKVLMEDCLEYTDSTFYDISTWTFPYAFNLECAPVKSVAGLMGDRIERNDFPQGRLIGGESRVGYVFENREFYAPKVVYELQRKGIRVSATNRPFQFKNEEGEWTMGYGTYQVLTHNQPLPSDVLYATLGELAKNTGVDIYSANTGLMADVDFGSPAFKPLEQPKVAMLVGRGVSIPESGEIWFLLDKRFQMRPVLIENPSLTGKDLKAYNVIILANGVPNLTKGTETALKEWVAAGGVLIATGKASAWASKQGLISLKTKETLLEKADSLSVYRSFADKAEAKAGKLIKGVILNCHLDKTHPLAWGLDQDEIAVIKTNDIIFQKDRDPYVSPLYYTKKPLLSGFLSADNANLLREEPAIMVKPYRSGKVIVFADDMNFRSYFFGTSKLFMNALFYNKCM</sequence>
<dbReference type="Proteomes" id="UP000095591">
    <property type="component" value="Unassembled WGS sequence"/>
</dbReference>
<feature type="domain" description="Peptidase M14" evidence="2">
    <location>
        <begin position="68"/>
        <end position="231"/>
    </location>
</feature>
<dbReference type="RefSeq" id="WP_057319068.1">
    <property type="nucleotide sequence ID" value="NZ_CYXP01000002.1"/>
</dbReference>
<gene>
    <name evidence="3" type="ORF">ERS852429_01295</name>
</gene>
<keyword evidence="3" id="KW-0378">Hydrolase</keyword>
<dbReference type="Gene3D" id="3.40.50.880">
    <property type="match status" value="1"/>
</dbReference>
<dbReference type="GO" id="GO:0006508">
    <property type="term" value="P:proteolysis"/>
    <property type="evidence" value="ECO:0007669"/>
    <property type="project" value="InterPro"/>
</dbReference>
<keyword evidence="3" id="KW-0121">Carboxypeptidase</keyword>
<protein>
    <submittedName>
        <fullName evidence="3">Zinc carboxypeptidase</fullName>
    </submittedName>
</protein>
<keyword evidence="3" id="KW-0645">Protease</keyword>
<feature type="chain" id="PRO_5008012047" evidence="1">
    <location>
        <begin position="21"/>
        <end position="860"/>
    </location>
</feature>
<dbReference type="EMBL" id="CYXP01000002">
    <property type="protein sequence ID" value="CUM95758.1"/>
    <property type="molecule type" value="Genomic_DNA"/>
</dbReference>
<evidence type="ECO:0000256" key="1">
    <source>
        <dbReference type="SAM" id="SignalP"/>
    </source>
</evidence>
<reference evidence="3 4" key="1">
    <citation type="submission" date="2015-09" db="EMBL/GenBank/DDBJ databases">
        <authorList>
            <consortium name="Pathogen Informatics"/>
        </authorList>
    </citation>
    <scope>NUCLEOTIDE SEQUENCE [LARGE SCALE GENOMIC DNA]</scope>
    <source>
        <strain evidence="3 4">2789STDY5608872</strain>
    </source>
</reference>